<evidence type="ECO:0000313" key="1">
    <source>
        <dbReference type="EMBL" id="SBQ63076.1"/>
    </source>
</evidence>
<reference evidence="1" key="1">
    <citation type="submission" date="2016-05" db="EMBL/GenBank/DDBJ databases">
        <authorList>
            <person name="Lavstsen T."/>
            <person name="Jespersen J.S."/>
        </authorList>
    </citation>
    <scope>NUCLEOTIDE SEQUENCE</scope>
    <source>
        <tissue evidence="1">Brain</tissue>
    </source>
</reference>
<sequence>NIYYLGGLAWLRCRRGDPYQPPYHLLKLPAAHAHFVVYNQNFLEAKAEIMAKGGDGSAQDIYYPSKKTKWEVRASFGYLKNAEGQLIEDGYPVCSTCRKSVCERQQRFKSHDTSA</sequence>
<accession>A0A1A8FWC0</accession>
<reference evidence="1" key="2">
    <citation type="submission" date="2016-06" db="EMBL/GenBank/DDBJ databases">
        <title>The genome of a short-lived fish provides insights into sex chromosome evolution and the genetic control of aging.</title>
        <authorList>
            <person name="Reichwald K."/>
            <person name="Felder M."/>
            <person name="Petzold A."/>
            <person name="Koch P."/>
            <person name="Groth M."/>
            <person name="Platzer M."/>
        </authorList>
    </citation>
    <scope>NUCLEOTIDE SEQUENCE</scope>
    <source>
        <tissue evidence="1">Brain</tissue>
    </source>
</reference>
<name>A0A1A8FWC0_9TELE</name>
<proteinExistence type="predicted"/>
<feature type="non-terminal residue" evidence="1">
    <location>
        <position position="115"/>
    </location>
</feature>
<organism evidence="1">
    <name type="scientific">Nothobranchius korthausae</name>
    <dbReference type="NCBI Taxonomy" id="1143690"/>
    <lineage>
        <taxon>Eukaryota</taxon>
        <taxon>Metazoa</taxon>
        <taxon>Chordata</taxon>
        <taxon>Craniata</taxon>
        <taxon>Vertebrata</taxon>
        <taxon>Euteleostomi</taxon>
        <taxon>Actinopterygii</taxon>
        <taxon>Neopterygii</taxon>
        <taxon>Teleostei</taxon>
        <taxon>Neoteleostei</taxon>
        <taxon>Acanthomorphata</taxon>
        <taxon>Ovalentaria</taxon>
        <taxon>Atherinomorphae</taxon>
        <taxon>Cyprinodontiformes</taxon>
        <taxon>Nothobranchiidae</taxon>
        <taxon>Nothobranchius</taxon>
    </lineage>
</organism>
<protein>
    <submittedName>
        <fullName evidence="1">Zgc:161969</fullName>
    </submittedName>
</protein>
<gene>
    <name evidence="1" type="primary">ZGC:161969</name>
</gene>
<dbReference type="EMBL" id="HAEB01016549">
    <property type="protein sequence ID" value="SBQ63076.1"/>
    <property type="molecule type" value="Transcribed_RNA"/>
</dbReference>
<feature type="non-terminal residue" evidence="1">
    <location>
        <position position="1"/>
    </location>
</feature>
<dbReference type="AlphaFoldDB" id="A0A1A8FWC0"/>